<evidence type="ECO:0000259" key="1">
    <source>
        <dbReference type="Pfam" id="PF19263"/>
    </source>
</evidence>
<protein>
    <recommendedName>
        <fullName evidence="1">NrS-1 polymerase-like helicase domain-containing protein</fullName>
    </recommendedName>
</protein>
<proteinExistence type="predicted"/>
<dbReference type="Gene3D" id="3.40.50.300">
    <property type="entry name" value="P-loop containing nucleotide triphosphate hydrolases"/>
    <property type="match status" value="1"/>
</dbReference>
<dbReference type="Pfam" id="PF19263">
    <property type="entry name" value="DUF5906"/>
    <property type="match status" value="1"/>
</dbReference>
<evidence type="ECO:0000313" key="2">
    <source>
        <dbReference type="EMBL" id="KAA6311462.1"/>
    </source>
</evidence>
<organism evidence="2">
    <name type="scientific">termite gut metagenome</name>
    <dbReference type="NCBI Taxonomy" id="433724"/>
    <lineage>
        <taxon>unclassified sequences</taxon>
        <taxon>metagenomes</taxon>
        <taxon>organismal metagenomes</taxon>
    </lineage>
</organism>
<feature type="domain" description="NrS-1 polymerase-like helicase" evidence="1">
    <location>
        <begin position="131"/>
        <end position="227"/>
    </location>
</feature>
<dbReference type="EMBL" id="SNRY01006926">
    <property type="protein sequence ID" value="KAA6311462.1"/>
    <property type="molecule type" value="Genomic_DNA"/>
</dbReference>
<sequence>MQEKEQDSGRYVRIGTTLYKIVRKPLLSGDSIEVRVPWNYETLRQDHSKDFISQIEKFDGFCSVPDHINYQRCIGTFLNQYEAIAYLPSDGNCPVTMEFLTHLFGEQLEMGLDYLQLLYTKPLIRLPILLLVSTERNIGKTTFLNFLKAIFVGNMSFNTNEDFHSQFNSDWANKLIVGVDEALLDRREDSERIKNLSTAISYKAEAKGKDRYEIDFFAKFVLSSNNEECP</sequence>
<name>A0A5J4PQJ8_9ZZZZ</name>
<dbReference type="AlphaFoldDB" id="A0A5J4PQJ8"/>
<feature type="non-terminal residue" evidence="2">
    <location>
        <position position="230"/>
    </location>
</feature>
<gene>
    <name evidence="2" type="ORF">EZS27_037411</name>
</gene>
<dbReference type="InterPro" id="IPR027417">
    <property type="entry name" value="P-loop_NTPase"/>
</dbReference>
<reference evidence="2" key="1">
    <citation type="submission" date="2019-03" db="EMBL/GenBank/DDBJ databases">
        <title>Single cell metagenomics reveals metabolic interactions within the superorganism composed of flagellate Streblomastix strix and complex community of Bacteroidetes bacteria on its surface.</title>
        <authorList>
            <person name="Treitli S.C."/>
            <person name="Kolisko M."/>
            <person name="Husnik F."/>
            <person name="Keeling P."/>
            <person name="Hampl V."/>
        </authorList>
    </citation>
    <scope>NUCLEOTIDE SEQUENCE</scope>
    <source>
        <strain evidence="2">STM</strain>
    </source>
</reference>
<comment type="caution">
    <text evidence="2">The sequence shown here is derived from an EMBL/GenBank/DDBJ whole genome shotgun (WGS) entry which is preliminary data.</text>
</comment>
<dbReference type="InterPro" id="IPR045455">
    <property type="entry name" value="NrS-1_pol-like_helicase"/>
</dbReference>
<accession>A0A5J4PQJ8</accession>